<dbReference type="GO" id="GO:0046872">
    <property type="term" value="F:metal ion binding"/>
    <property type="evidence" value="ECO:0007669"/>
    <property type="project" value="InterPro"/>
</dbReference>
<dbReference type="SUPFAM" id="SSF52440">
    <property type="entry name" value="PreATP-grasp domain"/>
    <property type="match status" value="1"/>
</dbReference>
<dbReference type="Gene3D" id="3.40.50.20">
    <property type="match status" value="1"/>
</dbReference>
<name>A0A4R7J9U5_9ACTN</name>
<comment type="catalytic activity">
    <reaction evidence="5 6">
        <text>5-amino-1-(5-phospho-beta-D-ribosyl)imidazole + hydrogencarbonate + ATP = 5-carboxyamino-1-(5-phospho-D-ribosyl)imidazole + ADP + phosphate + 2 H(+)</text>
        <dbReference type="Rhea" id="RHEA:19317"/>
        <dbReference type="ChEBI" id="CHEBI:15378"/>
        <dbReference type="ChEBI" id="CHEBI:17544"/>
        <dbReference type="ChEBI" id="CHEBI:30616"/>
        <dbReference type="ChEBI" id="CHEBI:43474"/>
        <dbReference type="ChEBI" id="CHEBI:58730"/>
        <dbReference type="ChEBI" id="CHEBI:137981"/>
        <dbReference type="ChEBI" id="CHEBI:456216"/>
        <dbReference type="EC" id="6.3.4.18"/>
    </reaction>
</comment>
<evidence type="ECO:0000256" key="6">
    <source>
        <dbReference type="RuleBase" id="RU361200"/>
    </source>
</evidence>
<evidence type="ECO:0000256" key="5">
    <source>
        <dbReference type="HAMAP-Rule" id="MF_01928"/>
    </source>
</evidence>
<keyword evidence="9" id="KW-1185">Reference proteome</keyword>
<proteinExistence type="inferred from homology"/>
<dbReference type="Gene3D" id="3.30.470.20">
    <property type="entry name" value="ATP-grasp fold, B domain"/>
    <property type="match status" value="1"/>
</dbReference>
<dbReference type="SUPFAM" id="SSF56059">
    <property type="entry name" value="Glutathione synthetase ATP-binding domain-like"/>
    <property type="match status" value="1"/>
</dbReference>
<feature type="binding site" evidence="5">
    <location>
        <position position="199"/>
    </location>
    <ligand>
        <name>ATP</name>
        <dbReference type="ChEBI" id="CHEBI:30616"/>
    </ligand>
</feature>
<dbReference type="PANTHER" id="PTHR11609:SF5">
    <property type="entry name" value="PHOSPHORIBOSYLAMINOIMIDAZOLE CARBOXYLASE"/>
    <property type="match status" value="1"/>
</dbReference>
<comment type="caution">
    <text evidence="8">The sequence shown here is derived from an EMBL/GenBank/DDBJ whole genome shotgun (WGS) entry which is preliminary data.</text>
</comment>
<evidence type="ECO:0000256" key="3">
    <source>
        <dbReference type="ARBA" id="ARBA00022755"/>
    </source>
</evidence>
<evidence type="ECO:0000313" key="8">
    <source>
        <dbReference type="EMBL" id="TDT34115.1"/>
    </source>
</evidence>
<keyword evidence="4 5" id="KW-0067">ATP-binding</keyword>
<evidence type="ECO:0000313" key="9">
    <source>
        <dbReference type="Proteomes" id="UP000295371"/>
    </source>
</evidence>
<keyword evidence="1 5" id="KW-0436">Ligase</keyword>
<gene>
    <name evidence="5 6" type="primary">purK</name>
    <name evidence="8" type="ORF">CLV29_1768</name>
</gene>
<dbReference type="InterPro" id="IPR016185">
    <property type="entry name" value="PreATP-grasp_dom_sf"/>
</dbReference>
<dbReference type="Pfam" id="PF17769">
    <property type="entry name" value="PurK_C"/>
    <property type="match status" value="1"/>
</dbReference>
<feature type="binding site" evidence="5">
    <location>
        <position position="115"/>
    </location>
    <ligand>
        <name>ATP</name>
        <dbReference type="ChEBI" id="CHEBI:30616"/>
    </ligand>
</feature>
<accession>A0A4R7J9U5</accession>
<comment type="similarity">
    <text evidence="5 6">Belongs to the PurK/PurT family.</text>
</comment>
<dbReference type="Proteomes" id="UP000295371">
    <property type="component" value="Unassembled WGS sequence"/>
</dbReference>
<protein>
    <recommendedName>
        <fullName evidence="5 6">N5-carboxyaminoimidazole ribonucleotide synthase</fullName>
        <shortName evidence="5 6">N5-CAIR synthase</shortName>
        <ecNumber evidence="5 6">6.3.4.18</ecNumber>
    </recommendedName>
    <alternativeName>
        <fullName evidence="5 6">5-(carboxyamino)imidazole ribonucleotide synthetase</fullName>
    </alternativeName>
</protein>
<dbReference type="EMBL" id="SOAW01000001">
    <property type="protein sequence ID" value="TDT34115.1"/>
    <property type="molecule type" value="Genomic_DNA"/>
</dbReference>
<dbReference type="NCBIfam" id="NF004680">
    <property type="entry name" value="PRK06019.1-6"/>
    <property type="match status" value="1"/>
</dbReference>
<comment type="caution">
    <text evidence="5">Lacks conserved residue(s) required for the propagation of feature annotation.</text>
</comment>
<dbReference type="InterPro" id="IPR005875">
    <property type="entry name" value="PurK"/>
</dbReference>
<keyword evidence="3 5" id="KW-0658">Purine biosynthesis</keyword>
<dbReference type="GO" id="GO:0006189">
    <property type="term" value="P:'de novo' IMP biosynthetic process"/>
    <property type="evidence" value="ECO:0007669"/>
    <property type="project" value="UniProtKB-UniRule"/>
</dbReference>
<dbReference type="AlphaFoldDB" id="A0A4R7J9U5"/>
<evidence type="ECO:0000256" key="2">
    <source>
        <dbReference type="ARBA" id="ARBA00022741"/>
    </source>
</evidence>
<evidence type="ECO:0000259" key="7">
    <source>
        <dbReference type="PROSITE" id="PS50975"/>
    </source>
</evidence>
<dbReference type="RefSeq" id="WP_279586463.1">
    <property type="nucleotide sequence ID" value="NZ_SOAW01000001.1"/>
</dbReference>
<comment type="pathway">
    <text evidence="5 6">Purine metabolism; IMP biosynthesis via de novo pathway; 5-amino-1-(5-phospho-D-ribosyl)imidazole-4-carboxylate from 5-amino-1-(5-phospho-D-ribosyl)imidazole (N5-CAIR route): step 1/2.</text>
</comment>
<comment type="subunit">
    <text evidence="5 6">Homodimer.</text>
</comment>
<reference evidence="8 9" key="1">
    <citation type="submission" date="2019-03" db="EMBL/GenBank/DDBJ databases">
        <title>Genomic Encyclopedia of Archaeal and Bacterial Type Strains, Phase II (KMG-II): from individual species to whole genera.</title>
        <authorList>
            <person name="Goeker M."/>
        </authorList>
    </citation>
    <scope>NUCLEOTIDE SEQUENCE [LARGE SCALE GENOMIC DNA]</scope>
    <source>
        <strain evidence="8 9">DSM 24323</strain>
    </source>
</reference>
<dbReference type="Pfam" id="PF22660">
    <property type="entry name" value="RS_preATP-grasp-like"/>
    <property type="match status" value="1"/>
</dbReference>
<dbReference type="UniPathway" id="UPA00074">
    <property type="reaction ID" value="UER00942"/>
</dbReference>
<dbReference type="InterPro" id="IPR011761">
    <property type="entry name" value="ATP-grasp"/>
</dbReference>
<sequence>MSATDPDSPPTSPRPFVVGIIGGGQLARMMYPAAIRLGLQVRLLAEGPDVSAAQVVGDVTVGDYTDAETVQAFAARCDVITFDHEHVPTEILRSLEQAGTAVRPGPDALVHAQDKAVMRERLTAMGAPVPSWQVVADEQALIAFGDAHGWPLIAKTSRGGYDGKGVWKLDSAAQAAEPFANLTPGVRIVAEEFVPFVRELSALVVRSPSGQAAAYPVSESVQRDGICVETTTPAPGLTEKQAVGAQKLALQIAHELGVVGVLAVELMQREDGSVVVNELAMRPHNTGHWSIDGAVTSQFENHLRAVVDLPLGDPRAREPWTVMGNILGGDEPDLPSALLHCFARDRDLRVELYGKQVRPGRKVGHVNAYGEELASVRRRARHAAGYLMGDPAERG</sequence>
<dbReference type="InterPro" id="IPR003135">
    <property type="entry name" value="ATP-grasp_carboxylate-amine"/>
</dbReference>
<feature type="domain" description="ATP-grasp" evidence="7">
    <location>
        <begin position="119"/>
        <end position="307"/>
    </location>
</feature>
<comment type="function">
    <text evidence="5">Catalyzes the ATP-dependent conversion of 5-aminoimidazole ribonucleotide (AIR) and HCO(3)(-) to N5-carboxyaminoimidazole ribonucleotide (N5-CAIR).</text>
</comment>
<dbReference type="HAMAP" id="MF_01928">
    <property type="entry name" value="PurK"/>
    <property type="match status" value="1"/>
</dbReference>
<dbReference type="GO" id="GO:0005829">
    <property type="term" value="C:cytosol"/>
    <property type="evidence" value="ECO:0007669"/>
    <property type="project" value="TreeGrafter"/>
</dbReference>
<dbReference type="PANTHER" id="PTHR11609">
    <property type="entry name" value="PURINE BIOSYNTHESIS PROTEIN 6/7, PUR6/7"/>
    <property type="match status" value="1"/>
</dbReference>
<dbReference type="Gene3D" id="3.30.1490.20">
    <property type="entry name" value="ATP-grasp fold, A domain"/>
    <property type="match status" value="1"/>
</dbReference>
<feature type="binding site" evidence="5">
    <location>
        <begin position="277"/>
        <end position="278"/>
    </location>
    <ligand>
        <name>ATP</name>
        <dbReference type="ChEBI" id="CHEBI:30616"/>
    </ligand>
</feature>
<dbReference type="FunFam" id="3.30.470.20:FF:000029">
    <property type="entry name" value="N5-carboxyaminoimidazole ribonucleotide synthase"/>
    <property type="match status" value="1"/>
</dbReference>
<dbReference type="InterPro" id="IPR013815">
    <property type="entry name" value="ATP_grasp_subdomain_1"/>
</dbReference>
<comment type="function">
    <text evidence="6">Catalyzes the ATP-dependent conversion of 5-aminoimidazole ribonucleotide (AIR) and HCO(3)- to N5-carboxyaminoimidazole ribonucleotide (N5-CAIR).</text>
</comment>
<dbReference type="SUPFAM" id="SSF51246">
    <property type="entry name" value="Rudiment single hybrid motif"/>
    <property type="match status" value="1"/>
</dbReference>
<dbReference type="GO" id="GO:0005524">
    <property type="term" value="F:ATP binding"/>
    <property type="evidence" value="ECO:0007669"/>
    <property type="project" value="UniProtKB-UniRule"/>
</dbReference>
<dbReference type="Pfam" id="PF02222">
    <property type="entry name" value="ATP-grasp"/>
    <property type="match status" value="1"/>
</dbReference>
<organism evidence="8 9">
    <name type="scientific">Naumannella halotolerans</name>
    <dbReference type="NCBI Taxonomy" id="993414"/>
    <lineage>
        <taxon>Bacteria</taxon>
        <taxon>Bacillati</taxon>
        <taxon>Actinomycetota</taxon>
        <taxon>Actinomycetes</taxon>
        <taxon>Propionibacteriales</taxon>
        <taxon>Propionibacteriaceae</taxon>
        <taxon>Naumannella</taxon>
    </lineage>
</organism>
<dbReference type="InterPro" id="IPR011054">
    <property type="entry name" value="Rudment_hybrid_motif"/>
</dbReference>
<evidence type="ECO:0000256" key="1">
    <source>
        <dbReference type="ARBA" id="ARBA00022598"/>
    </source>
</evidence>
<dbReference type="InterPro" id="IPR040686">
    <property type="entry name" value="PurK_C"/>
</dbReference>
<feature type="binding site" evidence="5">
    <location>
        <begin position="191"/>
        <end position="194"/>
    </location>
    <ligand>
        <name>ATP</name>
        <dbReference type="ChEBI" id="CHEBI:30616"/>
    </ligand>
</feature>
<dbReference type="InterPro" id="IPR054350">
    <property type="entry name" value="PurT/PurK_preATP-grasp"/>
</dbReference>
<dbReference type="EC" id="6.3.4.18" evidence="5 6"/>
<evidence type="ECO:0000256" key="4">
    <source>
        <dbReference type="ARBA" id="ARBA00022840"/>
    </source>
</evidence>
<dbReference type="PROSITE" id="PS50975">
    <property type="entry name" value="ATP_GRASP"/>
    <property type="match status" value="1"/>
</dbReference>
<feature type="binding site" evidence="5">
    <location>
        <position position="155"/>
    </location>
    <ligand>
        <name>ATP</name>
        <dbReference type="ChEBI" id="CHEBI:30616"/>
    </ligand>
</feature>
<dbReference type="GO" id="GO:0034028">
    <property type="term" value="F:5-(carboxyamino)imidazole ribonucleotide synthase activity"/>
    <property type="evidence" value="ECO:0007669"/>
    <property type="project" value="UniProtKB-UniRule"/>
</dbReference>
<dbReference type="NCBIfam" id="NF004679">
    <property type="entry name" value="PRK06019.1-5"/>
    <property type="match status" value="1"/>
</dbReference>
<keyword evidence="2 5" id="KW-0547">Nucleotide-binding</keyword>
<dbReference type="NCBIfam" id="TIGR01161">
    <property type="entry name" value="purK"/>
    <property type="match status" value="1"/>
</dbReference>
<dbReference type="GO" id="GO:0004638">
    <property type="term" value="F:phosphoribosylaminoimidazole carboxylase activity"/>
    <property type="evidence" value="ECO:0007669"/>
    <property type="project" value="InterPro"/>
</dbReference>